<organism evidence="1 2">
    <name type="scientific">Photobacterium phosphoreum</name>
    <dbReference type="NCBI Taxonomy" id="659"/>
    <lineage>
        <taxon>Bacteria</taxon>
        <taxon>Pseudomonadati</taxon>
        <taxon>Pseudomonadota</taxon>
        <taxon>Gammaproteobacteria</taxon>
        <taxon>Vibrionales</taxon>
        <taxon>Vibrionaceae</taxon>
        <taxon>Photobacterium</taxon>
    </lineage>
</organism>
<sequence>MPDDIRIISTKPFRDSFTDDVARDSVKESFLEYKTTNNNIQDGWIFGRDVPYHRPNAVLQAEMQHVHLLTVDSYNEDKQQYNNTSDYHLAYCFNDDQSIYCLLDMLTHEDTESMDIMLNLAELAERFKTHF</sequence>
<accession>A0AAW4ZVZ2</accession>
<protein>
    <recommendedName>
        <fullName evidence="3">Type II toxin-antitoxin system YafO family toxin</fullName>
    </recommendedName>
</protein>
<comment type="caution">
    <text evidence="1">The sequence shown here is derived from an EMBL/GenBank/DDBJ whole genome shotgun (WGS) entry which is preliminary data.</text>
</comment>
<name>A0AAW4ZVZ2_PHOPO</name>
<dbReference type="AlphaFoldDB" id="A0AAW4ZVZ2"/>
<proteinExistence type="predicted"/>
<dbReference type="InterPro" id="IPR020353">
    <property type="entry name" value="Toxin_YafO"/>
</dbReference>
<reference evidence="1" key="1">
    <citation type="submission" date="2019-11" db="EMBL/GenBank/DDBJ databases">
        <title>Comparative genomics of photobacteria reveal adaptation to distinct habitats.</title>
        <authorList>
            <person name="Fuertes-Perez S."/>
            <person name="Hilgarth M."/>
            <person name="Vogel R.F."/>
        </authorList>
    </citation>
    <scope>NUCLEOTIDE SEQUENCE</scope>
    <source>
        <strain evidence="1">TMW2.2145</strain>
    </source>
</reference>
<evidence type="ECO:0008006" key="3">
    <source>
        <dbReference type="Google" id="ProtNLM"/>
    </source>
</evidence>
<dbReference type="EMBL" id="WMCP01000015">
    <property type="protein sequence ID" value="MCF2302633.1"/>
    <property type="molecule type" value="Genomic_DNA"/>
</dbReference>
<evidence type="ECO:0000313" key="2">
    <source>
        <dbReference type="Proteomes" id="UP000813876"/>
    </source>
</evidence>
<dbReference type="Proteomes" id="UP000813876">
    <property type="component" value="Unassembled WGS sequence"/>
</dbReference>
<dbReference type="Pfam" id="PF13957">
    <property type="entry name" value="YafO_toxin"/>
    <property type="match status" value="1"/>
</dbReference>
<gene>
    <name evidence="1" type="ORF">GLP33_12940</name>
</gene>
<dbReference type="RefSeq" id="WP_232581384.1">
    <property type="nucleotide sequence ID" value="NZ_WMCP01000015.1"/>
</dbReference>
<evidence type="ECO:0000313" key="1">
    <source>
        <dbReference type="EMBL" id="MCF2302633.1"/>
    </source>
</evidence>